<protein>
    <recommendedName>
        <fullName evidence="3">Conjugal transfer protein</fullName>
    </recommendedName>
</protein>
<sequence length="64" mass="7524">MDMKNNIEEHTEWIYCPACGNKTRLQIREDTELKNSPLYCPKCKRETLIEAKELQITVIKEPDA</sequence>
<evidence type="ECO:0000313" key="1">
    <source>
        <dbReference type="EMBL" id="KXB40120.1"/>
    </source>
</evidence>
<evidence type="ECO:0008006" key="3">
    <source>
        <dbReference type="Google" id="ProtNLM"/>
    </source>
</evidence>
<accession>A0A133YA98</accession>
<dbReference type="PATRIC" id="fig|1497955.3.peg.901"/>
<proteinExistence type="predicted"/>
<dbReference type="Proteomes" id="UP000070080">
    <property type="component" value="Unassembled WGS sequence"/>
</dbReference>
<gene>
    <name evidence="1" type="ORF">HMPREF1872_00930</name>
</gene>
<dbReference type="AlphaFoldDB" id="A0A133YA98"/>
<keyword evidence="2" id="KW-1185">Reference proteome</keyword>
<name>A0A133YA98_9FIRM</name>
<dbReference type="EMBL" id="LSCV01000031">
    <property type="protein sequence ID" value="KXB40120.1"/>
    <property type="molecule type" value="Genomic_DNA"/>
</dbReference>
<dbReference type="Pfam" id="PF14205">
    <property type="entry name" value="Cys_rich_KTR"/>
    <property type="match status" value="1"/>
</dbReference>
<dbReference type="InterPro" id="IPR025957">
    <property type="entry name" value="Cys_rich_KTR"/>
</dbReference>
<reference evidence="2" key="1">
    <citation type="submission" date="2016-01" db="EMBL/GenBank/DDBJ databases">
        <authorList>
            <person name="Mitreva M."/>
            <person name="Pepin K.H."/>
            <person name="Mihindukulasuriya K.A."/>
            <person name="Fulton R."/>
            <person name="Fronick C."/>
            <person name="O'Laughlin M."/>
            <person name="Miner T."/>
            <person name="Herter B."/>
            <person name="Rosa B.A."/>
            <person name="Cordes M."/>
            <person name="Tomlinson C."/>
            <person name="Wollam A."/>
            <person name="Palsikar V.B."/>
            <person name="Mardis E.R."/>
            <person name="Wilson R.K."/>
        </authorList>
    </citation>
    <scope>NUCLEOTIDE SEQUENCE [LARGE SCALE GENOMIC DNA]</scope>
    <source>
        <strain evidence="2">KA00274</strain>
    </source>
</reference>
<dbReference type="STRING" id="1497955.HMPREF1872_00930"/>
<comment type="caution">
    <text evidence="1">The sequence shown here is derived from an EMBL/GenBank/DDBJ whole genome shotgun (WGS) entry which is preliminary data.</text>
</comment>
<evidence type="ECO:0000313" key="2">
    <source>
        <dbReference type="Proteomes" id="UP000070080"/>
    </source>
</evidence>
<organism evidence="1 2">
    <name type="scientific">Amygdalobacter nucleatus</name>
    <dbReference type="NCBI Taxonomy" id="3029274"/>
    <lineage>
        <taxon>Bacteria</taxon>
        <taxon>Bacillati</taxon>
        <taxon>Bacillota</taxon>
        <taxon>Clostridia</taxon>
        <taxon>Eubacteriales</taxon>
        <taxon>Oscillospiraceae</taxon>
        <taxon>Amygdalobacter</taxon>
    </lineage>
</organism>